<proteinExistence type="predicted"/>
<gene>
    <name evidence="1" type="ORF">M422DRAFT_268049</name>
</gene>
<dbReference type="EMBL" id="KN837262">
    <property type="protein sequence ID" value="KIJ30399.1"/>
    <property type="molecule type" value="Genomic_DNA"/>
</dbReference>
<dbReference type="Proteomes" id="UP000054279">
    <property type="component" value="Unassembled WGS sequence"/>
</dbReference>
<evidence type="ECO:0000313" key="2">
    <source>
        <dbReference type="Proteomes" id="UP000054279"/>
    </source>
</evidence>
<accession>A0A0C9U7S5</accession>
<dbReference type="AlphaFoldDB" id="A0A0C9U7S5"/>
<reference evidence="1 2" key="1">
    <citation type="submission" date="2014-06" db="EMBL/GenBank/DDBJ databases">
        <title>Evolutionary Origins and Diversification of the Mycorrhizal Mutualists.</title>
        <authorList>
            <consortium name="DOE Joint Genome Institute"/>
            <consortium name="Mycorrhizal Genomics Consortium"/>
            <person name="Kohler A."/>
            <person name="Kuo A."/>
            <person name="Nagy L.G."/>
            <person name="Floudas D."/>
            <person name="Copeland A."/>
            <person name="Barry K.W."/>
            <person name="Cichocki N."/>
            <person name="Veneault-Fourrey C."/>
            <person name="LaButti K."/>
            <person name="Lindquist E.A."/>
            <person name="Lipzen A."/>
            <person name="Lundell T."/>
            <person name="Morin E."/>
            <person name="Murat C."/>
            <person name="Riley R."/>
            <person name="Ohm R."/>
            <person name="Sun H."/>
            <person name="Tunlid A."/>
            <person name="Henrissat B."/>
            <person name="Grigoriev I.V."/>
            <person name="Hibbett D.S."/>
            <person name="Martin F."/>
        </authorList>
    </citation>
    <scope>NUCLEOTIDE SEQUENCE [LARGE SCALE GENOMIC DNA]</scope>
    <source>
        <strain evidence="1 2">SS14</strain>
    </source>
</reference>
<keyword evidence="2" id="KW-1185">Reference proteome</keyword>
<sequence length="209" mass="23689">MMENQKHLCQQLKDECAEHRRCISELSAPPQVQEPEIVRTVPPLTPNIGGAPVFPSGNMTQGVIPPFSIGTIHSSNSGLGTSSLHDFFPDIEESLLLLIIQHTIQPRQSLKLNTQVKDRAPQSNLDYVDGKMVHQEKCPSQKEFPHFKFLHYPLSIYLSIVSAHVTSSGNLIAAIDFNNRCHEYLTLLNHYAFKFEWRAVLNYHFSFHA</sequence>
<evidence type="ECO:0000313" key="1">
    <source>
        <dbReference type="EMBL" id="KIJ30399.1"/>
    </source>
</evidence>
<name>A0A0C9U7S5_SPHS4</name>
<organism evidence="1 2">
    <name type="scientific">Sphaerobolus stellatus (strain SS14)</name>
    <dbReference type="NCBI Taxonomy" id="990650"/>
    <lineage>
        <taxon>Eukaryota</taxon>
        <taxon>Fungi</taxon>
        <taxon>Dikarya</taxon>
        <taxon>Basidiomycota</taxon>
        <taxon>Agaricomycotina</taxon>
        <taxon>Agaricomycetes</taxon>
        <taxon>Phallomycetidae</taxon>
        <taxon>Geastrales</taxon>
        <taxon>Sphaerobolaceae</taxon>
        <taxon>Sphaerobolus</taxon>
    </lineage>
</organism>
<protein>
    <submittedName>
        <fullName evidence="1">Uncharacterized protein</fullName>
    </submittedName>
</protein>
<dbReference type="HOGENOM" id="CLU_1134175_0_0_1"/>